<proteinExistence type="predicted"/>
<dbReference type="AlphaFoldDB" id="A0A8S3VT12"/>
<gene>
    <name evidence="2" type="ORF">MEDL_69369</name>
</gene>
<keyword evidence="3" id="KW-1185">Reference proteome</keyword>
<evidence type="ECO:0000259" key="1">
    <source>
        <dbReference type="Pfam" id="PF18738"/>
    </source>
</evidence>
<dbReference type="InterPro" id="IPR041249">
    <property type="entry name" value="HEPN_DZIP3"/>
</dbReference>
<name>A0A8S3VT12_MYTED</name>
<dbReference type="Proteomes" id="UP000683360">
    <property type="component" value="Unassembled WGS sequence"/>
</dbReference>
<comment type="caution">
    <text evidence="2">The sequence shown here is derived from an EMBL/GenBank/DDBJ whole genome shotgun (WGS) entry which is preliminary data.</text>
</comment>
<protein>
    <recommendedName>
        <fullName evidence="1">DZIP3-like HEPN domain-containing protein</fullName>
    </recommendedName>
</protein>
<reference evidence="2" key="1">
    <citation type="submission" date="2021-03" db="EMBL/GenBank/DDBJ databases">
        <authorList>
            <person name="Bekaert M."/>
        </authorList>
    </citation>
    <scope>NUCLEOTIDE SEQUENCE</scope>
</reference>
<dbReference type="EMBL" id="CAJPWZ010003339">
    <property type="protein sequence ID" value="CAG2258154.1"/>
    <property type="molecule type" value="Genomic_DNA"/>
</dbReference>
<accession>A0A8S3VT12</accession>
<evidence type="ECO:0000313" key="3">
    <source>
        <dbReference type="Proteomes" id="UP000683360"/>
    </source>
</evidence>
<evidence type="ECO:0000313" key="2">
    <source>
        <dbReference type="EMBL" id="CAG2258154.1"/>
    </source>
</evidence>
<dbReference type="OrthoDB" id="5958466at2759"/>
<organism evidence="2 3">
    <name type="scientific">Mytilus edulis</name>
    <name type="common">Blue mussel</name>
    <dbReference type="NCBI Taxonomy" id="6550"/>
    <lineage>
        <taxon>Eukaryota</taxon>
        <taxon>Metazoa</taxon>
        <taxon>Spiralia</taxon>
        <taxon>Lophotrochozoa</taxon>
        <taxon>Mollusca</taxon>
        <taxon>Bivalvia</taxon>
        <taxon>Autobranchia</taxon>
        <taxon>Pteriomorphia</taxon>
        <taxon>Mytilida</taxon>
        <taxon>Mytiloidea</taxon>
        <taxon>Mytilidae</taxon>
        <taxon>Mytilinae</taxon>
        <taxon>Mytilus</taxon>
    </lineage>
</organism>
<dbReference type="Pfam" id="PF18738">
    <property type="entry name" value="HEPN_DZIP3"/>
    <property type="match status" value="1"/>
</dbReference>
<feature type="domain" description="DZIP3-like HEPN" evidence="1">
    <location>
        <begin position="38"/>
        <end position="149"/>
    </location>
</feature>
<sequence length="152" mass="17236">MMAPSLGRRRELCTVSFVIERSGTQSSSGFFDSHFPPTYLSSTLNTNFKTLDDLKFRKVLTLPQWNLLFPTNGAPDSRTFDVTLMICVIRRLTGIAEPINGYNRLPLPMETTPGADLARIKWYRNILAHESYKMVTADFITSWSHISEVSVT</sequence>